<gene>
    <name evidence="1" type="ORF">SDC9_145719</name>
</gene>
<sequence length="104" mass="11447">MDARDFFCLRGVDGENFCRGIFGTQGLSVQHSRHFKVACVNGCSHGLPRRVLTHHAVTHHRQIAVIAHSATSSAANCTAFTILVYPVHRHRFPDRAVRISASVG</sequence>
<reference evidence="1" key="1">
    <citation type="submission" date="2019-08" db="EMBL/GenBank/DDBJ databases">
        <authorList>
            <person name="Kucharzyk K."/>
            <person name="Murdoch R.W."/>
            <person name="Higgins S."/>
            <person name="Loffler F."/>
        </authorList>
    </citation>
    <scope>NUCLEOTIDE SEQUENCE</scope>
</reference>
<accession>A0A645EB14</accession>
<name>A0A645EB14_9ZZZZ</name>
<dbReference type="EMBL" id="VSSQ01044687">
    <property type="protein sequence ID" value="MPM98531.1"/>
    <property type="molecule type" value="Genomic_DNA"/>
</dbReference>
<organism evidence="1">
    <name type="scientific">bioreactor metagenome</name>
    <dbReference type="NCBI Taxonomy" id="1076179"/>
    <lineage>
        <taxon>unclassified sequences</taxon>
        <taxon>metagenomes</taxon>
        <taxon>ecological metagenomes</taxon>
    </lineage>
</organism>
<dbReference type="AlphaFoldDB" id="A0A645EB14"/>
<proteinExistence type="predicted"/>
<protein>
    <submittedName>
        <fullName evidence="1">Uncharacterized protein</fullName>
    </submittedName>
</protein>
<evidence type="ECO:0000313" key="1">
    <source>
        <dbReference type="EMBL" id="MPM98531.1"/>
    </source>
</evidence>
<comment type="caution">
    <text evidence="1">The sequence shown here is derived from an EMBL/GenBank/DDBJ whole genome shotgun (WGS) entry which is preliminary data.</text>
</comment>